<dbReference type="PANTHER" id="PTHR47178">
    <property type="entry name" value="MONOOXYGENASE, FAD-BINDING"/>
    <property type="match status" value="1"/>
</dbReference>
<keyword evidence="1" id="KW-0285">Flavoprotein</keyword>
<evidence type="ECO:0000313" key="7">
    <source>
        <dbReference type="Proteomes" id="UP000248544"/>
    </source>
</evidence>
<dbReference type="AlphaFoldDB" id="A0A2W2GZ60"/>
<sequence>MRVIVVGAGLGGLTLAQGLHRAGIDVVVYEREGEQGRPQGISLHVDDRGATALRACLPPGHAAMAEATMGGPRRETLSLTETDGKLTVLGARPLDGTARAARPGRQTARPLLRAVLLTGLEDRVRFGARFTRFERRADGRVRAWFAGGGSDTADVLVGADGIGSAVRRQYLPHVRVLDTGTHMLMGATPLRSVAGTGLPELIGHNAATVRVRGAMMALGVLRFTQPPVAARDRWLPALRGPAVTLAEDYVMWALPVTGERPGPEESPAEVWHRARKAAETLHPVLRTIVGRAWPGVTVALRGATMPAVPAWPAGPVTVIGDAIHAAPGFGGNLAMQDAHRLRDALVRAARGERELPAAIGEYEDAMRLDGFAAPMPPVRVPGGTGGAERRA</sequence>
<keyword evidence="3" id="KW-0560">Oxidoreductase</keyword>
<evidence type="ECO:0000256" key="4">
    <source>
        <dbReference type="ARBA" id="ARBA00023033"/>
    </source>
</evidence>
<reference evidence="6 7" key="1">
    <citation type="submission" date="2018-01" db="EMBL/GenBank/DDBJ databases">
        <title>Draft genome sequence of Sphaerisporangium sp. 7K107.</title>
        <authorList>
            <person name="Sahin N."/>
            <person name="Saygin H."/>
            <person name="Ay H."/>
        </authorList>
    </citation>
    <scope>NUCLEOTIDE SEQUENCE [LARGE SCALE GENOMIC DNA]</scope>
    <source>
        <strain evidence="6 7">7K107</strain>
    </source>
</reference>
<dbReference type="InterPro" id="IPR036188">
    <property type="entry name" value="FAD/NAD-bd_sf"/>
</dbReference>
<dbReference type="Proteomes" id="UP000248544">
    <property type="component" value="Unassembled WGS sequence"/>
</dbReference>
<keyword evidence="2" id="KW-0274">FAD</keyword>
<dbReference type="RefSeq" id="WP_111168226.1">
    <property type="nucleotide sequence ID" value="NZ_POUA01000109.1"/>
</dbReference>
<evidence type="ECO:0000313" key="6">
    <source>
        <dbReference type="EMBL" id="PZG45245.1"/>
    </source>
</evidence>
<dbReference type="GO" id="GO:0004497">
    <property type="term" value="F:monooxygenase activity"/>
    <property type="evidence" value="ECO:0007669"/>
    <property type="project" value="UniProtKB-KW"/>
</dbReference>
<dbReference type="SUPFAM" id="SSF51905">
    <property type="entry name" value="FAD/NAD(P)-binding domain"/>
    <property type="match status" value="1"/>
</dbReference>
<dbReference type="PANTHER" id="PTHR47178:SF5">
    <property type="entry name" value="FAD-BINDING DOMAIN-CONTAINING PROTEIN"/>
    <property type="match status" value="1"/>
</dbReference>
<evidence type="ECO:0000256" key="2">
    <source>
        <dbReference type="ARBA" id="ARBA00022827"/>
    </source>
</evidence>
<evidence type="ECO:0000256" key="1">
    <source>
        <dbReference type="ARBA" id="ARBA00022630"/>
    </source>
</evidence>
<comment type="caution">
    <text evidence="6">The sequence shown here is derived from an EMBL/GenBank/DDBJ whole genome shotgun (WGS) entry which is preliminary data.</text>
</comment>
<evidence type="ECO:0000256" key="3">
    <source>
        <dbReference type="ARBA" id="ARBA00023002"/>
    </source>
</evidence>
<dbReference type="PRINTS" id="PR00420">
    <property type="entry name" value="RNGMNOXGNASE"/>
</dbReference>
<name>A0A2W2GZ60_9ACTN</name>
<keyword evidence="4 6" id="KW-0503">Monooxygenase</keyword>
<gene>
    <name evidence="6" type="ORF">C1I98_15810</name>
</gene>
<dbReference type="GO" id="GO:0071949">
    <property type="term" value="F:FAD binding"/>
    <property type="evidence" value="ECO:0007669"/>
    <property type="project" value="InterPro"/>
</dbReference>
<dbReference type="Gene3D" id="3.50.50.60">
    <property type="entry name" value="FAD/NAD(P)-binding domain"/>
    <property type="match status" value="1"/>
</dbReference>
<keyword evidence="7" id="KW-1185">Reference proteome</keyword>
<protein>
    <submittedName>
        <fullName evidence="6">FAD-dependent monooxygenase</fullName>
    </submittedName>
</protein>
<accession>A0A2W2GZ60</accession>
<dbReference type="InterPro" id="IPR002938">
    <property type="entry name" value="FAD-bd"/>
</dbReference>
<evidence type="ECO:0000259" key="5">
    <source>
        <dbReference type="Pfam" id="PF01494"/>
    </source>
</evidence>
<dbReference type="EMBL" id="POUA01000109">
    <property type="protein sequence ID" value="PZG45245.1"/>
    <property type="molecule type" value="Genomic_DNA"/>
</dbReference>
<organism evidence="6 7">
    <name type="scientific">Spongiactinospora gelatinilytica</name>
    <dbReference type="NCBI Taxonomy" id="2666298"/>
    <lineage>
        <taxon>Bacteria</taxon>
        <taxon>Bacillati</taxon>
        <taxon>Actinomycetota</taxon>
        <taxon>Actinomycetes</taxon>
        <taxon>Streptosporangiales</taxon>
        <taxon>Streptosporangiaceae</taxon>
        <taxon>Spongiactinospora</taxon>
    </lineage>
</organism>
<feature type="domain" description="FAD-binding" evidence="5">
    <location>
        <begin position="2"/>
        <end position="354"/>
    </location>
</feature>
<proteinExistence type="predicted"/>
<dbReference type="Pfam" id="PF01494">
    <property type="entry name" value="FAD_binding_3"/>
    <property type="match status" value="1"/>
</dbReference>